<protein>
    <submittedName>
        <fullName evidence="3">DUF1080 domain-containing protein</fullName>
    </submittedName>
</protein>
<reference evidence="3 4" key="1">
    <citation type="submission" date="2021-08" db="EMBL/GenBank/DDBJ databases">
        <authorList>
            <person name="Zhang D."/>
            <person name="Zhang A."/>
            <person name="Wang L."/>
        </authorList>
    </citation>
    <scope>NUCLEOTIDE SEQUENCE [LARGE SCALE GENOMIC DNA]</scope>
    <source>
        <strain evidence="3 4">WL0086</strain>
    </source>
</reference>
<evidence type="ECO:0000256" key="1">
    <source>
        <dbReference type="SAM" id="SignalP"/>
    </source>
</evidence>
<proteinExistence type="predicted"/>
<dbReference type="EMBL" id="CP139781">
    <property type="protein sequence ID" value="WRQ88036.1"/>
    <property type="molecule type" value="Genomic_DNA"/>
</dbReference>
<keyword evidence="4" id="KW-1185">Reference proteome</keyword>
<evidence type="ECO:0000313" key="3">
    <source>
        <dbReference type="EMBL" id="WRQ88036.1"/>
    </source>
</evidence>
<gene>
    <name evidence="3" type="ORF">K1X11_001365</name>
</gene>
<organism evidence="3 4">
    <name type="scientific">Actomonas aquatica</name>
    <dbReference type="NCBI Taxonomy" id="2866162"/>
    <lineage>
        <taxon>Bacteria</taxon>
        <taxon>Pseudomonadati</taxon>
        <taxon>Verrucomicrobiota</taxon>
        <taxon>Opitutia</taxon>
        <taxon>Opitutales</taxon>
        <taxon>Opitutaceae</taxon>
        <taxon>Actomonas</taxon>
    </lineage>
</organism>
<dbReference type="Gene3D" id="2.60.120.560">
    <property type="entry name" value="Exo-inulinase, domain 1"/>
    <property type="match status" value="1"/>
</dbReference>
<name>A0ABZ1C992_9BACT</name>
<dbReference type="Proteomes" id="UP000738431">
    <property type="component" value="Chromosome"/>
</dbReference>
<dbReference type="Pfam" id="PF06439">
    <property type="entry name" value="3keto-disac_hyd"/>
    <property type="match status" value="1"/>
</dbReference>
<dbReference type="InterPro" id="IPR010496">
    <property type="entry name" value="AL/BT2_dom"/>
</dbReference>
<evidence type="ECO:0000259" key="2">
    <source>
        <dbReference type="Pfam" id="PF06439"/>
    </source>
</evidence>
<evidence type="ECO:0000313" key="4">
    <source>
        <dbReference type="Proteomes" id="UP000738431"/>
    </source>
</evidence>
<reference evidence="3 4" key="2">
    <citation type="submission" date="2023-12" db="EMBL/GenBank/DDBJ databases">
        <title>Description of an unclassified Opitutus bacterium of Verrucomicrobiota.</title>
        <authorList>
            <person name="Zhang D.-F."/>
        </authorList>
    </citation>
    <scope>NUCLEOTIDE SEQUENCE [LARGE SCALE GENOMIC DNA]</scope>
    <source>
        <strain evidence="3 4">WL0086</strain>
    </source>
</reference>
<dbReference type="RefSeq" id="WP_221028929.1">
    <property type="nucleotide sequence ID" value="NZ_CP139781.1"/>
</dbReference>
<feature type="domain" description="3-keto-alpha-glucoside-1,2-lyase/3-keto-2-hydroxy-glucal hydratase" evidence="2">
    <location>
        <begin position="23"/>
        <end position="213"/>
    </location>
</feature>
<feature type="chain" id="PRO_5045073305" evidence="1">
    <location>
        <begin position="19"/>
        <end position="351"/>
    </location>
</feature>
<sequence length="351" mass="38754">MRTRLLLCLLACTSLALAQNAAWHSLFDGESLSGWQANESPGSWSVQDGAIVAHGPRSHLFYVGEVNGHSFKNFEFSAEVLTTLGSNSGIYIHTKLAPDPWPTTGYECQVVNSTRPPAKPGDYVERKMTGSIYAVRNTWRTPARDNEWFEYRIKVMGRTIQTFINGELICQYTEGGQHWRAPDKKLRRLSAGTFALQGHDPDSVVHYRNLRVRILPDNAASLETPLQDLELDELIAQLSDRNYPLIDFGITAKSVAQETAQLEAARRLGVTLSYSIGDAAKLDQLASRGTLALFNDRTAPPTVAQLKAAKAAGMRIAFSSGGTTRLAPERLKARLQAILDADLSWNDLWAP</sequence>
<accession>A0ABZ1C992</accession>
<feature type="signal peptide" evidence="1">
    <location>
        <begin position="1"/>
        <end position="18"/>
    </location>
</feature>
<keyword evidence="1" id="KW-0732">Signal</keyword>